<feature type="region of interest" description="Disordered" evidence="1">
    <location>
        <begin position="624"/>
        <end position="643"/>
    </location>
</feature>
<dbReference type="EMBL" id="CAKLCB010000104">
    <property type="protein sequence ID" value="CAH0515218.1"/>
    <property type="molecule type" value="Genomic_DNA"/>
</dbReference>
<comment type="caution">
    <text evidence="2">The sequence shown here is derived from an EMBL/GenBank/DDBJ whole genome shotgun (WGS) entry which is preliminary data.</text>
</comment>
<organism evidence="2 5">
    <name type="scientific">Peronospora belbahrii</name>
    <dbReference type="NCBI Taxonomy" id="622444"/>
    <lineage>
        <taxon>Eukaryota</taxon>
        <taxon>Sar</taxon>
        <taxon>Stramenopiles</taxon>
        <taxon>Oomycota</taxon>
        <taxon>Peronosporomycetes</taxon>
        <taxon>Peronosporales</taxon>
        <taxon>Peronosporaceae</taxon>
        <taxon>Peronospora</taxon>
    </lineage>
</organism>
<evidence type="ECO:0008006" key="6">
    <source>
        <dbReference type="Google" id="ProtNLM"/>
    </source>
</evidence>
<dbReference type="AlphaFoldDB" id="A0AAU9KM24"/>
<evidence type="ECO:0000313" key="4">
    <source>
        <dbReference type="Proteomes" id="UP001158986"/>
    </source>
</evidence>
<reference evidence="2 4" key="1">
    <citation type="submission" date="2021-11" db="EMBL/GenBank/DDBJ databases">
        <authorList>
            <person name="Islam A."/>
            <person name="Islam S."/>
            <person name="Flora M.S."/>
            <person name="Rahman M."/>
            <person name="Ziaur R.M."/>
            <person name="Epstein J.H."/>
            <person name="Hassan M."/>
            <person name="Klassen M."/>
            <person name="Woodard K."/>
            <person name="Webb A."/>
            <person name="Webby R.J."/>
            <person name="El Zowalaty M.E."/>
        </authorList>
    </citation>
    <scope>NUCLEOTIDE SEQUENCE</scope>
    <source>
        <strain evidence="3">Pbs1</strain>
        <strain evidence="2">Pbs3</strain>
    </source>
</reference>
<dbReference type="Proteomes" id="UP001158986">
    <property type="component" value="Unassembled WGS sequence"/>
</dbReference>
<protein>
    <recommendedName>
        <fullName evidence="6">CCHC-type domain-containing protein</fullName>
    </recommendedName>
</protein>
<dbReference type="EMBL" id="CAKKTJ010000086">
    <property type="protein sequence ID" value="CAH0473595.1"/>
    <property type="molecule type" value="Genomic_DNA"/>
</dbReference>
<feature type="compositionally biased region" description="Basic and acidic residues" evidence="1">
    <location>
        <begin position="624"/>
        <end position="635"/>
    </location>
</feature>
<sequence>MISFDTFSGPCARVRESDLDAKGLLVLAEQSTPILKLFPPLFGASDTFYERQKDVKDSCDVFYMNKMAGQDQNHKIKHDQATGGRIRQIVQLLTLQSHNVGDARSALVAKLLRIVKVNELLLTRATEEQIANAANDAITDEILESVDQEERRRNGLTMQQQPMASTLFGPGPLSPFRVLELVDVLDSTTGGMVKRMLTKVRRRASNNTRMVKDNDIGREVEFCRFCSSYGDHTATQHRCRLCEVTGHHRSQSCPYREMAGSTTCNSDTNLPESSGASVDATDEDHSFCTLCNLWGNHATERHQCRKCGAHGVHRSQRCLSLATNLVSLSTDARQGQKFCTYCNAWRRHASDKHRCRLCGAVGLHRSDSCTQRSSSNIMLSYSVDAASKVRDRVLEKIPQVLPPSAVTLVWRSLDKVGDADLILRKTLQRIGVWGGGSQTPITTPYAPPSVNTSSDGAVTVSHENGVIDHDRPELLSSPRRATSVPSSCNPSVLRVPYEGQPNGVYVLSYAEGNSVVPARILKYMRLLMHHEVSTNAFSVVVRFDPRPSHWELMKPGMVSPRSLPSTPTLCHQLGKRMAHYTLQTLLGARNRLREREVAQRKYQHQVDHSQVKLQHRQTQEDVHYDQHQANAHETRQVVVPVDA</sequence>
<proteinExistence type="predicted"/>
<evidence type="ECO:0000313" key="5">
    <source>
        <dbReference type="Proteomes" id="UP001160483"/>
    </source>
</evidence>
<evidence type="ECO:0000313" key="2">
    <source>
        <dbReference type="EMBL" id="CAH0473595.1"/>
    </source>
</evidence>
<name>A0AAU9KM24_9STRA</name>
<dbReference type="Proteomes" id="UP001160483">
    <property type="component" value="Unassembled WGS sequence"/>
</dbReference>
<keyword evidence="4" id="KW-1185">Reference proteome</keyword>
<evidence type="ECO:0000313" key="3">
    <source>
        <dbReference type="EMBL" id="CAH0515218.1"/>
    </source>
</evidence>
<gene>
    <name evidence="3" type="ORF">PBS001_LOCUS1936</name>
    <name evidence="2" type="ORF">PBS003_LOCUS478</name>
</gene>
<accession>A0AAU9KM24</accession>
<evidence type="ECO:0000256" key="1">
    <source>
        <dbReference type="SAM" id="MobiDB-lite"/>
    </source>
</evidence>